<dbReference type="InterPro" id="IPR015422">
    <property type="entry name" value="PyrdxlP-dep_Trfase_small"/>
</dbReference>
<organism evidence="10 11">
    <name type="scientific">Gimesia aquarii</name>
    <dbReference type="NCBI Taxonomy" id="2527964"/>
    <lineage>
        <taxon>Bacteria</taxon>
        <taxon>Pseudomonadati</taxon>
        <taxon>Planctomycetota</taxon>
        <taxon>Planctomycetia</taxon>
        <taxon>Planctomycetales</taxon>
        <taxon>Planctomycetaceae</taxon>
        <taxon>Gimesia</taxon>
    </lineage>
</organism>
<dbReference type="CDD" id="cd06453">
    <property type="entry name" value="SufS_like"/>
    <property type="match status" value="1"/>
</dbReference>
<protein>
    <recommendedName>
        <fullName evidence="3">cysteine desulfurase</fullName>
        <ecNumber evidence="3">2.8.1.7</ecNumber>
    </recommendedName>
</protein>
<dbReference type="SUPFAM" id="SSF53383">
    <property type="entry name" value="PLP-dependent transferases"/>
    <property type="match status" value="1"/>
</dbReference>
<proteinExistence type="inferred from homology"/>
<evidence type="ECO:0000256" key="4">
    <source>
        <dbReference type="ARBA" id="ARBA00022679"/>
    </source>
</evidence>
<dbReference type="GO" id="GO:0030170">
    <property type="term" value="F:pyridoxal phosphate binding"/>
    <property type="evidence" value="ECO:0007669"/>
    <property type="project" value="InterPro"/>
</dbReference>
<dbReference type="InterPro" id="IPR000192">
    <property type="entry name" value="Aminotrans_V_dom"/>
</dbReference>
<evidence type="ECO:0000313" key="10">
    <source>
        <dbReference type="EMBL" id="QDT95317.1"/>
    </source>
</evidence>
<evidence type="ECO:0000256" key="6">
    <source>
        <dbReference type="ARBA" id="ARBA00050776"/>
    </source>
</evidence>
<evidence type="ECO:0000259" key="9">
    <source>
        <dbReference type="Pfam" id="PF00266"/>
    </source>
</evidence>
<comment type="catalytic activity">
    <reaction evidence="6">
        <text>(sulfur carrier)-H + L-cysteine = (sulfur carrier)-SH + L-alanine</text>
        <dbReference type="Rhea" id="RHEA:43892"/>
        <dbReference type="Rhea" id="RHEA-COMP:14737"/>
        <dbReference type="Rhea" id="RHEA-COMP:14739"/>
        <dbReference type="ChEBI" id="CHEBI:29917"/>
        <dbReference type="ChEBI" id="CHEBI:35235"/>
        <dbReference type="ChEBI" id="CHEBI:57972"/>
        <dbReference type="ChEBI" id="CHEBI:64428"/>
        <dbReference type="EC" id="2.8.1.7"/>
    </reaction>
</comment>
<evidence type="ECO:0000256" key="7">
    <source>
        <dbReference type="RuleBase" id="RU004504"/>
    </source>
</evidence>
<evidence type="ECO:0000313" key="11">
    <source>
        <dbReference type="Proteomes" id="UP000318704"/>
    </source>
</evidence>
<dbReference type="PIRSF" id="PIRSF005572">
    <property type="entry name" value="NifS"/>
    <property type="match status" value="1"/>
</dbReference>
<sequence length="391" mass="42716">MSEQQSIYLDNAATSFPKPESVYSAVDHYNRCVGAPVGRGAYRTSIELQSSIDQCRKLAAQILGASRPEEVAFSFNGTDSLNIIIHGVLKPGDHVITSDVEHNSVFRPLQTLKERWGLETTYVPANQQGIVDAVSFREAIRENTRLMILNHASNVTGSIQPVCEVGELAQKAGVLFLVDAAQTAGHLPMDVSRMPIDFLACSGHKGLMGPLGTGLIYLRSESAERVRSFRQGGTGTRSEEETQPLSLPDKFESGNHNAPGLVGLKAALEYILEKGVVQLRQHEQELTSRLLEGFRQLPDFEVPGPEQVESRVGVVSLVSQMVEPQILASVLDENFGIQTRAGLHCAPRIHRAIQSLDYGGTLRFSPGAFNSLSQIESTISAMEDLLHSFRL</sequence>
<dbReference type="RefSeq" id="WP_144981543.1">
    <property type="nucleotide sequence ID" value="NZ_CP037920.1"/>
</dbReference>
<dbReference type="KEGG" id="gaw:V144x_07590"/>
<dbReference type="InterPro" id="IPR010969">
    <property type="entry name" value="Cys_dSase-rel_unknwn_funct"/>
</dbReference>
<dbReference type="AlphaFoldDB" id="A0A517VQN1"/>
<dbReference type="InterPro" id="IPR020578">
    <property type="entry name" value="Aminotrans_V_PyrdxlP_BS"/>
</dbReference>
<evidence type="ECO:0000256" key="2">
    <source>
        <dbReference type="ARBA" id="ARBA00010447"/>
    </source>
</evidence>
<dbReference type="InterPro" id="IPR015421">
    <property type="entry name" value="PyrdxlP-dep_Trfase_major"/>
</dbReference>
<evidence type="ECO:0000256" key="8">
    <source>
        <dbReference type="SAM" id="MobiDB-lite"/>
    </source>
</evidence>
<dbReference type="EMBL" id="CP037920">
    <property type="protein sequence ID" value="QDT95317.1"/>
    <property type="molecule type" value="Genomic_DNA"/>
</dbReference>
<dbReference type="Pfam" id="PF00266">
    <property type="entry name" value="Aminotran_5"/>
    <property type="match status" value="1"/>
</dbReference>
<comment type="similarity">
    <text evidence="2">Belongs to the class-V pyridoxal-phosphate-dependent aminotransferase family. Csd subfamily.</text>
</comment>
<dbReference type="InterPro" id="IPR015424">
    <property type="entry name" value="PyrdxlP-dep_Trfase"/>
</dbReference>
<dbReference type="InterPro" id="IPR010970">
    <property type="entry name" value="Cys_dSase_SufS"/>
</dbReference>
<feature type="domain" description="Aminotransferase class V" evidence="9">
    <location>
        <begin position="7"/>
        <end position="376"/>
    </location>
</feature>
<reference evidence="10 11" key="1">
    <citation type="submission" date="2019-03" db="EMBL/GenBank/DDBJ databases">
        <title>Deep-cultivation of Planctomycetes and their phenomic and genomic characterization uncovers novel biology.</title>
        <authorList>
            <person name="Wiegand S."/>
            <person name="Jogler M."/>
            <person name="Boedeker C."/>
            <person name="Pinto D."/>
            <person name="Vollmers J."/>
            <person name="Rivas-Marin E."/>
            <person name="Kohn T."/>
            <person name="Peeters S.H."/>
            <person name="Heuer A."/>
            <person name="Rast P."/>
            <person name="Oberbeckmann S."/>
            <person name="Bunk B."/>
            <person name="Jeske O."/>
            <person name="Meyerdierks A."/>
            <person name="Storesund J.E."/>
            <person name="Kallscheuer N."/>
            <person name="Luecker S."/>
            <person name="Lage O.M."/>
            <person name="Pohl T."/>
            <person name="Merkel B.J."/>
            <person name="Hornburger P."/>
            <person name="Mueller R.-W."/>
            <person name="Bruemmer F."/>
            <person name="Labrenz M."/>
            <person name="Spormann A.M."/>
            <person name="Op den Camp H."/>
            <person name="Overmann J."/>
            <person name="Amann R."/>
            <person name="Jetten M.S.M."/>
            <person name="Mascher T."/>
            <person name="Medema M.H."/>
            <person name="Devos D.P."/>
            <person name="Kaster A.-K."/>
            <person name="Ovreas L."/>
            <person name="Rohde M."/>
            <person name="Galperin M.Y."/>
            <person name="Jogler C."/>
        </authorList>
    </citation>
    <scope>NUCLEOTIDE SEQUENCE [LARGE SCALE GENOMIC DNA]</scope>
    <source>
        <strain evidence="10 11">V144</strain>
    </source>
</reference>
<comment type="cofactor">
    <cofactor evidence="1 7">
        <name>pyridoxal 5'-phosphate</name>
        <dbReference type="ChEBI" id="CHEBI:597326"/>
    </cofactor>
</comment>
<accession>A0A517VQN1</accession>
<gene>
    <name evidence="10" type="primary">csd_1</name>
    <name evidence="10" type="ORF">V144x_07590</name>
</gene>
<dbReference type="GO" id="GO:0006534">
    <property type="term" value="P:cysteine metabolic process"/>
    <property type="evidence" value="ECO:0007669"/>
    <property type="project" value="InterPro"/>
</dbReference>
<name>A0A517VQN1_9PLAN</name>
<evidence type="ECO:0000256" key="3">
    <source>
        <dbReference type="ARBA" id="ARBA00012239"/>
    </source>
</evidence>
<dbReference type="NCBIfam" id="TIGR01977">
    <property type="entry name" value="am_tr_V_EF2568"/>
    <property type="match status" value="1"/>
</dbReference>
<dbReference type="PROSITE" id="PS00595">
    <property type="entry name" value="AA_TRANSFER_CLASS_5"/>
    <property type="match status" value="1"/>
</dbReference>
<dbReference type="EC" id="2.8.1.7" evidence="3"/>
<dbReference type="InterPro" id="IPR016454">
    <property type="entry name" value="Cysteine_dSase"/>
</dbReference>
<keyword evidence="4 10" id="KW-0808">Transferase</keyword>
<evidence type="ECO:0000256" key="5">
    <source>
        <dbReference type="ARBA" id="ARBA00022898"/>
    </source>
</evidence>
<dbReference type="PANTHER" id="PTHR43586:SF4">
    <property type="entry name" value="ISOPENICILLIN N EPIMERASE"/>
    <property type="match status" value="1"/>
</dbReference>
<dbReference type="Proteomes" id="UP000318704">
    <property type="component" value="Chromosome"/>
</dbReference>
<dbReference type="Gene3D" id="3.40.640.10">
    <property type="entry name" value="Type I PLP-dependent aspartate aminotransferase-like (Major domain)"/>
    <property type="match status" value="1"/>
</dbReference>
<evidence type="ECO:0000256" key="1">
    <source>
        <dbReference type="ARBA" id="ARBA00001933"/>
    </source>
</evidence>
<keyword evidence="5" id="KW-0663">Pyridoxal phosphate</keyword>
<dbReference type="GO" id="GO:0031071">
    <property type="term" value="F:cysteine desulfurase activity"/>
    <property type="evidence" value="ECO:0007669"/>
    <property type="project" value="UniProtKB-EC"/>
</dbReference>
<dbReference type="Gene3D" id="3.90.1150.10">
    <property type="entry name" value="Aspartate Aminotransferase, domain 1"/>
    <property type="match status" value="1"/>
</dbReference>
<feature type="region of interest" description="Disordered" evidence="8">
    <location>
        <begin position="227"/>
        <end position="252"/>
    </location>
</feature>
<dbReference type="PANTHER" id="PTHR43586">
    <property type="entry name" value="CYSTEINE DESULFURASE"/>
    <property type="match status" value="1"/>
</dbReference>